<dbReference type="OrthoDB" id="556449at2759"/>
<evidence type="ECO:0008006" key="5">
    <source>
        <dbReference type="Google" id="ProtNLM"/>
    </source>
</evidence>
<evidence type="ECO:0000313" key="3">
    <source>
        <dbReference type="EMBL" id="GBF89364.1"/>
    </source>
</evidence>
<dbReference type="Gene3D" id="3.80.10.10">
    <property type="entry name" value="Ribonuclease Inhibitor"/>
    <property type="match status" value="2"/>
</dbReference>
<evidence type="ECO:0000313" key="4">
    <source>
        <dbReference type="Proteomes" id="UP000247498"/>
    </source>
</evidence>
<dbReference type="Proteomes" id="UP000247498">
    <property type="component" value="Unassembled WGS sequence"/>
</dbReference>
<feature type="compositionally biased region" description="Acidic residues" evidence="2">
    <location>
        <begin position="879"/>
        <end position="890"/>
    </location>
</feature>
<dbReference type="AlphaFoldDB" id="A0A2V0NP41"/>
<feature type="compositionally biased region" description="Basic residues" evidence="2">
    <location>
        <begin position="914"/>
        <end position="926"/>
    </location>
</feature>
<dbReference type="SUPFAM" id="SSF52058">
    <property type="entry name" value="L domain-like"/>
    <property type="match status" value="1"/>
</dbReference>
<dbReference type="SUPFAM" id="SSF81383">
    <property type="entry name" value="F-box domain"/>
    <property type="match status" value="1"/>
</dbReference>
<sequence length="926" mass="96320">MPDHLVVCWVASTPSTCVWRHPCVVLAARVVLRGLSQFTYLMRTRLPRLAADSLATLHDGCPIRRAILNASGARAAKRARRADDAGAAAAAAAPRLEGGAGGSAEDAAPPAAPAAGQPLGDGYGLDMPLEILQRLGPWLNAADLASARLTCRAWRDCLGSQVAVVALPPALWQRAARGQLAQLRRLTAAFPLLRTVACGYERGAPLDSRSIRRTMGLLARTTPTLSGVRLRGMVDAQNWPALAFGLEPLAARLVSLDLPDACWPDAASMGTLAAALTALQRLRLHSCVFSRLTAGHVDAIAGMSRLRELSLGFRTVEGTAASPMALDPLSGLGRLVALDLEYTGLLELSSGVGFRRPEALAALTALTSLSIRLVPLSGLDALSRLSGLRALHLVQMAPLTARQADALPACTALTRLEVEPLPWELLPALGRLPRLQCLGVHLAEPNRGPPPPHAADAVLSLAPLSRLRCFALAGQVELRQRHIAALAAAWPSLRALDLCCVLADGTSGFSALTALKRLRLSPYHWDVWSNEAPLLLHPAELPAGLTCLEARDVWVAAPGRDAALLSTARSSDFSWGVGICPAVLRAAAGAAPSGGAGGRGAGGGAGAALGEGGCGSGTCGIGVDCACAPRGEAEPYGCGFGGFGDSIDEVEESTVVAAVAGSYWAPHFHSSPNAPWTPPLSAAERAAALTLSTPALRRLVLRCIGPAHGDGGELPLPVLSRLTALEELDLHHSSIRGADIEAITLSPAAATLRALRLVMVDDGARAVGSALTKLTRLGALEALQVHAHERALNRRVRAAIASMDSLRRLTLVTSPDFPASFAHGLLVLTRLRQLAVLRVGLGFGALDALRRLRACVARALPRCQFEMLSDVDTLLDADAAEAGDGGDDGDGGPKRDDDDGGVGAGAGASAARARGPRHAVRLMRSS</sequence>
<name>A0A2V0NP41_9CHLO</name>
<comment type="caution">
    <text evidence="3">The sequence shown here is derived from an EMBL/GenBank/DDBJ whole genome shotgun (WGS) entry which is preliminary data.</text>
</comment>
<dbReference type="STRING" id="307507.A0A2V0NP41"/>
<organism evidence="3 4">
    <name type="scientific">Raphidocelis subcapitata</name>
    <dbReference type="NCBI Taxonomy" id="307507"/>
    <lineage>
        <taxon>Eukaryota</taxon>
        <taxon>Viridiplantae</taxon>
        <taxon>Chlorophyta</taxon>
        <taxon>core chlorophytes</taxon>
        <taxon>Chlorophyceae</taxon>
        <taxon>CS clade</taxon>
        <taxon>Sphaeropleales</taxon>
        <taxon>Selenastraceae</taxon>
        <taxon>Raphidocelis</taxon>
    </lineage>
</organism>
<reference evidence="3 4" key="1">
    <citation type="journal article" date="2018" name="Sci. Rep.">
        <title>Raphidocelis subcapitata (=Pseudokirchneriella subcapitata) provides an insight into genome evolution and environmental adaptations in the Sphaeropleales.</title>
        <authorList>
            <person name="Suzuki S."/>
            <person name="Yamaguchi H."/>
            <person name="Nakajima N."/>
            <person name="Kawachi M."/>
        </authorList>
    </citation>
    <scope>NUCLEOTIDE SEQUENCE [LARGE SCALE GENOMIC DNA]</scope>
    <source>
        <strain evidence="3 4">NIES-35</strain>
    </source>
</reference>
<evidence type="ECO:0000256" key="1">
    <source>
        <dbReference type="ARBA" id="ARBA00004430"/>
    </source>
</evidence>
<dbReference type="InterPro" id="IPR036047">
    <property type="entry name" value="F-box-like_dom_sf"/>
</dbReference>
<gene>
    <name evidence="3" type="ORF">Rsub_01936</name>
</gene>
<keyword evidence="4" id="KW-1185">Reference proteome</keyword>
<dbReference type="InParanoid" id="A0A2V0NP41"/>
<comment type="subcellular location">
    <subcellularLocation>
        <location evidence="1">Cytoplasm</location>
        <location evidence="1">Cytoskeleton</location>
        <location evidence="1">Cilium axoneme</location>
    </subcellularLocation>
</comment>
<dbReference type="PANTHER" id="PTHR16134">
    <property type="entry name" value="F-BOX/TPR REPEAT PROTEIN POF3"/>
    <property type="match status" value="1"/>
</dbReference>
<dbReference type="InterPro" id="IPR032675">
    <property type="entry name" value="LRR_dom_sf"/>
</dbReference>
<dbReference type="PANTHER" id="PTHR16134:SF119">
    <property type="entry name" value="AT02038P-RELATED"/>
    <property type="match status" value="1"/>
</dbReference>
<dbReference type="GO" id="GO:0005930">
    <property type="term" value="C:axoneme"/>
    <property type="evidence" value="ECO:0007669"/>
    <property type="project" value="UniProtKB-SubCell"/>
</dbReference>
<evidence type="ECO:0000256" key="2">
    <source>
        <dbReference type="SAM" id="MobiDB-lite"/>
    </source>
</evidence>
<proteinExistence type="predicted"/>
<protein>
    <recommendedName>
        <fullName evidence="5">F-box domain-containing protein</fullName>
    </recommendedName>
</protein>
<dbReference type="EMBL" id="BDRX01000010">
    <property type="protein sequence ID" value="GBF89364.1"/>
    <property type="molecule type" value="Genomic_DNA"/>
</dbReference>
<accession>A0A2V0NP41</accession>
<feature type="region of interest" description="Disordered" evidence="2">
    <location>
        <begin position="879"/>
        <end position="926"/>
    </location>
</feature>